<sequence length="81" mass="10140">MIAEYIAFNNIKVELLKLIKQDNSNKVYQYNYYKWRLSRGFKPRKLLELLKQEFKEYDVEIMFMEYEDAPCYSIYLYRKEE</sequence>
<dbReference type="RefSeq" id="WP_156736488.1">
    <property type="nucleotide sequence ID" value="NZ_CACRTU010000012.1"/>
</dbReference>
<evidence type="ECO:0000313" key="1">
    <source>
        <dbReference type="EMBL" id="VYU03000.1"/>
    </source>
</evidence>
<reference evidence="1" key="1">
    <citation type="submission" date="2019-11" db="EMBL/GenBank/DDBJ databases">
        <authorList>
            <person name="Feng L."/>
        </authorList>
    </citation>
    <scope>NUCLEOTIDE SEQUENCE</scope>
    <source>
        <strain evidence="1">CButyricumLFYP62</strain>
    </source>
</reference>
<accession>A0A6N3BE20</accession>
<name>A0A6N3BE20_CLOBU</name>
<organism evidence="1">
    <name type="scientific">Clostridium butyricum</name>
    <dbReference type="NCBI Taxonomy" id="1492"/>
    <lineage>
        <taxon>Bacteria</taxon>
        <taxon>Bacillati</taxon>
        <taxon>Bacillota</taxon>
        <taxon>Clostridia</taxon>
        <taxon>Eubacteriales</taxon>
        <taxon>Clostridiaceae</taxon>
        <taxon>Clostridium</taxon>
    </lineage>
</organism>
<dbReference type="EMBL" id="CACRTU010000012">
    <property type="protein sequence ID" value="VYU03000.1"/>
    <property type="molecule type" value="Genomic_DNA"/>
</dbReference>
<proteinExistence type="predicted"/>
<gene>
    <name evidence="1" type="ORF">CBLFYP62_00059</name>
</gene>
<dbReference type="AlphaFoldDB" id="A0A6N3BE20"/>
<protein>
    <submittedName>
        <fullName evidence="1">Uncharacterized protein</fullName>
    </submittedName>
</protein>